<dbReference type="GO" id="GO:0005737">
    <property type="term" value="C:cytoplasm"/>
    <property type="evidence" value="ECO:0007669"/>
    <property type="project" value="TreeGrafter"/>
</dbReference>
<dbReference type="Gene3D" id="2.10.50.10">
    <property type="entry name" value="Tumor Necrosis Factor Receptor, subunit A, domain 2"/>
    <property type="match status" value="6"/>
</dbReference>
<evidence type="ECO:0000256" key="1">
    <source>
        <dbReference type="ARBA" id="ARBA00022658"/>
    </source>
</evidence>
<feature type="compositionally biased region" description="Gly residues" evidence="3">
    <location>
        <begin position="1009"/>
        <end position="1020"/>
    </location>
</feature>
<name>A0A075FQS9_9EURY</name>
<dbReference type="SUPFAM" id="SSF57184">
    <property type="entry name" value="Growth factor receptor domain"/>
    <property type="match status" value="2"/>
</dbReference>
<dbReference type="PANTHER" id="PTHR45982">
    <property type="entry name" value="REGULATOR OF CHROMOSOME CONDENSATION"/>
    <property type="match status" value="1"/>
</dbReference>
<keyword evidence="2" id="KW-0677">Repeat</keyword>
<keyword evidence="4" id="KW-0812">Transmembrane</keyword>
<reference evidence="6" key="1">
    <citation type="journal article" date="2014" name="Genome Biol. Evol.">
        <title>Pangenome evidence for extensive interdomain horizontal transfer affecting lineage core and shell genes in uncultured planktonic thaumarchaeota and euryarchaeota.</title>
        <authorList>
            <person name="Deschamps P."/>
            <person name="Zivanovic Y."/>
            <person name="Moreira D."/>
            <person name="Rodriguez-Valera F."/>
            <person name="Lopez-Garcia P."/>
        </authorList>
    </citation>
    <scope>NUCLEOTIDE SEQUENCE</scope>
</reference>
<feature type="region of interest" description="Disordered" evidence="3">
    <location>
        <begin position="1006"/>
        <end position="1040"/>
    </location>
</feature>
<dbReference type="EMBL" id="KF900400">
    <property type="protein sequence ID" value="AIE93608.1"/>
    <property type="molecule type" value="Genomic_DNA"/>
</dbReference>
<protein>
    <submittedName>
        <fullName evidence="6">RCC1 domain-containing protein</fullName>
    </submittedName>
</protein>
<organism evidence="6">
    <name type="scientific">uncultured marine group II/III euryarchaeote AD1000_39_C05</name>
    <dbReference type="NCBI Taxonomy" id="1457763"/>
    <lineage>
        <taxon>Archaea</taxon>
        <taxon>Methanobacteriati</taxon>
        <taxon>Methanobacteriota</taxon>
        <taxon>environmental samples</taxon>
    </lineage>
</organism>
<keyword evidence="4" id="KW-1133">Transmembrane helix</keyword>
<evidence type="ECO:0000259" key="5">
    <source>
        <dbReference type="Pfam" id="PF25390"/>
    </source>
</evidence>
<dbReference type="GO" id="GO:0005085">
    <property type="term" value="F:guanyl-nucleotide exchange factor activity"/>
    <property type="evidence" value="ECO:0007669"/>
    <property type="project" value="TreeGrafter"/>
</dbReference>
<dbReference type="SMART" id="SM01411">
    <property type="entry name" value="Ephrin_rec_like"/>
    <property type="match status" value="9"/>
</dbReference>
<dbReference type="SUPFAM" id="SSF50985">
    <property type="entry name" value="RCC1/BLIP-II"/>
    <property type="match status" value="1"/>
</dbReference>
<keyword evidence="4" id="KW-0472">Membrane</keyword>
<feature type="compositionally biased region" description="Basic and acidic residues" evidence="3">
    <location>
        <begin position="42"/>
        <end position="51"/>
    </location>
</feature>
<feature type="region of interest" description="Disordered" evidence="3">
    <location>
        <begin position="35"/>
        <end position="55"/>
    </location>
</feature>
<dbReference type="InterPro" id="IPR000408">
    <property type="entry name" value="Reg_chr_condens"/>
</dbReference>
<evidence type="ECO:0000256" key="2">
    <source>
        <dbReference type="ARBA" id="ARBA00022737"/>
    </source>
</evidence>
<dbReference type="InterPro" id="IPR051553">
    <property type="entry name" value="Ran_GTPase-activating"/>
</dbReference>
<keyword evidence="1" id="KW-0344">Guanine-nucleotide releasing factor</keyword>
<dbReference type="InterPro" id="IPR058923">
    <property type="entry name" value="RCC1-like_dom"/>
</dbReference>
<dbReference type="AlphaFoldDB" id="A0A075FQS9"/>
<proteinExistence type="predicted"/>
<dbReference type="Gene3D" id="2.130.10.30">
    <property type="entry name" value="Regulator of chromosome condensation 1/beta-lactamase-inhibitor protein II"/>
    <property type="match status" value="2"/>
</dbReference>
<dbReference type="InterPro" id="IPR009091">
    <property type="entry name" value="RCC1/BLIP-II"/>
</dbReference>
<feature type="domain" description="RCC1-like" evidence="5">
    <location>
        <begin position="54"/>
        <end position="321"/>
    </location>
</feature>
<dbReference type="PROSITE" id="PS50012">
    <property type="entry name" value="RCC1_3"/>
    <property type="match status" value="5"/>
</dbReference>
<dbReference type="PRINTS" id="PR00633">
    <property type="entry name" value="RCCNDNSATION"/>
</dbReference>
<sequence>MNRLNESYRRTILSLSLALLMLGMSAAFALDAGESASLPEEQSPRDNHSPLHEPGAPLGSVYTNLTITQGYNHACMIQANHSLICWGSGGSGRLGHGSSTSSVTPVYANLPANETPVEIGAGWWHTCGLMESGKIYCWGNGGFGQMGNGQTQDNNYEMIQVSLPFGRTGKTIAVGEHHACTIADNDEVYCWGNNEQGAVGASGYQDAEATPVHVNLPGTLYAISIGAGNEHTCVAVNNGRAYCWGENWNGQLGYGGSEWASYQPRMVQIPGNRDVVSIAAGGWHSCAILDNGKVMCWGLDNWGQLGDGGSSEDQFTPVYVSMGSNTARAIVTGWDTSCMILDYGQTQCWGKNNKGEAGTGDTGVNEYTTPATVAGSHDFVSISMIDEGACAINSDAEVYCWGDNWYGQAGNGQTNTQEYSPVELDYSNNHAKMNDRDPDDDGILTIFDPSPYGCIAGTWINISTEDCAATDQGYYTDQPQMYYQIPCANGTYQPASGQTSCLLAPAGYYVDYEAAVEATPCPAGEYQPTEGQTSCLETILGHYTTGGDANPIPCAPGSYQPASGQSECILADPGYHVDSSGSSTQSMCAPGGYSAGNGTADCTLAELGRFVAGTGATGSETCGVGTYADVEGLVACKDADAGHYVDTEGASEPTPCPTGQYQTTTGQTECMDTEVGHYTSDEGSANQRECDRGSFQSSTGASSCDAAEVGHFVDEMAASEQTPCTAGSYQNEPSSTYCKYASEGHHVPDAGSSSQTRCPVGTFSDTTGLVECHQASPGYTVIVEASTSQDACEIGTYQSDFGQTHCDDAEMGHYVPSEGAGAQTPCSMGTYQSRTGQSSCIDAEPGYFAGQEGMTNPDFCTAGTYQPNSGQSACDDAEMGHYVELSGKTEQTPCKQGNYQPSPGQTSCLEADAGHIVPESGASAQTPCEPGTYQDRTGEITCRLAAKNNYVDEAGSDSQKKCATGYSQPERGQSECLKDAAESSLPIIPIAGAVVVAAAVGFFMMNRGKSGGPPKGGASGGNMRREPPQKGSKRRKKRLE</sequence>
<feature type="transmembrane region" description="Helical" evidence="4">
    <location>
        <begin position="985"/>
        <end position="1005"/>
    </location>
</feature>
<evidence type="ECO:0000256" key="4">
    <source>
        <dbReference type="SAM" id="Phobius"/>
    </source>
</evidence>
<dbReference type="InterPro" id="IPR009030">
    <property type="entry name" value="Growth_fac_rcpt_cys_sf"/>
</dbReference>
<evidence type="ECO:0000256" key="3">
    <source>
        <dbReference type="SAM" id="MobiDB-lite"/>
    </source>
</evidence>
<dbReference type="Pfam" id="PF25390">
    <property type="entry name" value="WD40_RLD"/>
    <property type="match status" value="1"/>
</dbReference>
<accession>A0A075FQS9</accession>
<dbReference type="PANTHER" id="PTHR45982:SF1">
    <property type="entry name" value="REGULATOR OF CHROMOSOME CONDENSATION"/>
    <property type="match status" value="1"/>
</dbReference>
<feature type="compositionally biased region" description="Basic residues" evidence="3">
    <location>
        <begin position="1031"/>
        <end position="1040"/>
    </location>
</feature>
<evidence type="ECO:0000313" key="6">
    <source>
        <dbReference type="EMBL" id="AIE93608.1"/>
    </source>
</evidence>